<gene>
    <name evidence="2" type="ORF">BT1A1_1193</name>
</gene>
<dbReference type="Pfam" id="PF05975">
    <property type="entry name" value="EcsB"/>
    <property type="match status" value="1"/>
</dbReference>
<keyword evidence="1" id="KW-1133">Transmembrane helix</keyword>
<evidence type="ECO:0000313" key="2">
    <source>
        <dbReference type="EMBL" id="CEE01025.1"/>
    </source>
</evidence>
<feature type="transmembrane region" description="Helical" evidence="1">
    <location>
        <begin position="350"/>
        <end position="370"/>
    </location>
</feature>
<feature type="transmembrane region" description="Helical" evidence="1">
    <location>
        <begin position="303"/>
        <end position="324"/>
    </location>
</feature>
<accession>A0A090IZP7</accession>
<feature type="transmembrane region" description="Helical" evidence="1">
    <location>
        <begin position="281"/>
        <end position="297"/>
    </location>
</feature>
<evidence type="ECO:0000256" key="1">
    <source>
        <dbReference type="SAM" id="Phobius"/>
    </source>
</evidence>
<dbReference type="Proteomes" id="UP000040576">
    <property type="component" value="Unassembled WGS sequence"/>
</dbReference>
<dbReference type="GeneID" id="92960339"/>
<organism evidence="2 3">
    <name type="scientific">Caldibacillus thermoamylovorans</name>
    <dbReference type="NCBI Taxonomy" id="35841"/>
    <lineage>
        <taxon>Bacteria</taxon>
        <taxon>Bacillati</taxon>
        <taxon>Bacillota</taxon>
        <taxon>Bacilli</taxon>
        <taxon>Bacillales</taxon>
        <taxon>Bacillaceae</taxon>
        <taxon>Caldibacillus</taxon>
    </lineage>
</organism>
<sequence>MNRDRLWNERFMERLKELLRYGRYIFNDHLLIVLLFAVGGGAYYYKDWVATLDETFPTAGLFAVVFALLLTNGTVITFLKEADKVFLLPIETNLTSYFVRAYILTVLWRLSITFIVLLILIPIYLQTTGTGKALLVFSGLLVLLQFLNLYTRWKVDYDTDQASVTWDLTVRLLLNGLLVFFFINKRFALFAIVCIIFVIYAVYFRNKMKNSGLPWERLIVNEERRMAFFYRIANLFTDVPQLRNRIKRRKWADMFMKSRRWTPSSTYSFLFVRTFFRSGDYFGLFMRLTVIAALLIWGLNGSYIAFAIAILFIYLTGFQLISLWKHYDAVIWPDLYPVGEDTKKKAFLKIMLNILWTQNIIFTVSFITSFEFQRGLLLFLVLSGFCYAFLFLYCKKRIEKLD</sequence>
<protein>
    <submittedName>
        <fullName evidence="2">ABC transporter, permease protein EscB</fullName>
    </submittedName>
</protein>
<keyword evidence="3" id="KW-1185">Reference proteome</keyword>
<dbReference type="PIRSF" id="PIRSF037259">
    <property type="entry name" value="EcsB_ABC"/>
    <property type="match status" value="1"/>
</dbReference>
<dbReference type="EMBL" id="CCRF01000039">
    <property type="protein sequence ID" value="CEE01025.1"/>
    <property type="molecule type" value="Genomic_DNA"/>
</dbReference>
<keyword evidence="1" id="KW-0812">Transmembrane</keyword>
<feature type="transmembrane region" description="Helical" evidence="1">
    <location>
        <begin position="56"/>
        <end position="79"/>
    </location>
</feature>
<feature type="transmembrane region" description="Helical" evidence="1">
    <location>
        <begin position="131"/>
        <end position="150"/>
    </location>
</feature>
<reference evidence="2 3" key="1">
    <citation type="submission" date="2014-07" db="EMBL/GenBank/DDBJ databases">
        <authorList>
            <person name="Wibberg Daniel"/>
        </authorList>
    </citation>
    <scope>NUCLEOTIDE SEQUENCE [LARGE SCALE GENOMIC DNA]</scope>
</reference>
<proteinExistence type="predicted"/>
<dbReference type="AlphaFoldDB" id="A0A090IZP7"/>
<name>A0A090IZP7_9BACI</name>
<dbReference type="RefSeq" id="WP_034769052.1">
    <property type="nucleotide sequence ID" value="NZ_CCRF01000039.1"/>
</dbReference>
<feature type="transmembrane region" description="Helical" evidence="1">
    <location>
        <begin position="376"/>
        <end position="394"/>
    </location>
</feature>
<feature type="transmembrane region" description="Helical" evidence="1">
    <location>
        <begin position="21"/>
        <end position="44"/>
    </location>
</feature>
<keyword evidence="1" id="KW-0472">Membrane</keyword>
<feature type="transmembrane region" description="Helical" evidence="1">
    <location>
        <begin position="99"/>
        <end position="125"/>
    </location>
</feature>
<dbReference type="InterPro" id="IPR010288">
    <property type="entry name" value="EcsB_ABC"/>
</dbReference>
<feature type="transmembrane region" description="Helical" evidence="1">
    <location>
        <begin position="162"/>
        <end position="181"/>
    </location>
</feature>
<feature type="transmembrane region" description="Helical" evidence="1">
    <location>
        <begin position="187"/>
        <end position="204"/>
    </location>
</feature>
<evidence type="ECO:0000313" key="3">
    <source>
        <dbReference type="Proteomes" id="UP000040576"/>
    </source>
</evidence>
<dbReference type="GO" id="GO:0016020">
    <property type="term" value="C:membrane"/>
    <property type="evidence" value="ECO:0007669"/>
    <property type="project" value="InterPro"/>
</dbReference>